<dbReference type="Proteomes" id="UP001199469">
    <property type="component" value="Unassembled WGS sequence"/>
</dbReference>
<evidence type="ECO:0000313" key="3">
    <source>
        <dbReference type="Proteomes" id="UP001199469"/>
    </source>
</evidence>
<proteinExistence type="predicted"/>
<keyword evidence="3" id="KW-1185">Reference proteome</keyword>
<keyword evidence="1" id="KW-1133">Transmembrane helix</keyword>
<evidence type="ECO:0000256" key="1">
    <source>
        <dbReference type="SAM" id="Phobius"/>
    </source>
</evidence>
<reference evidence="2 3" key="1">
    <citation type="submission" date="2021-11" db="EMBL/GenBank/DDBJ databases">
        <title>Draft genome sequence of Actinomycetospora sp. SF1 isolated from the rhizosphere soil.</title>
        <authorList>
            <person name="Duangmal K."/>
            <person name="Chantavorakit T."/>
        </authorList>
    </citation>
    <scope>NUCLEOTIDE SEQUENCE [LARGE SCALE GENOMIC DNA]</scope>
    <source>
        <strain evidence="2 3">TBRC 5722</strain>
    </source>
</reference>
<organism evidence="2 3">
    <name type="scientific">Actinomycetospora endophytica</name>
    <dbReference type="NCBI Taxonomy" id="2291215"/>
    <lineage>
        <taxon>Bacteria</taxon>
        <taxon>Bacillati</taxon>
        <taxon>Actinomycetota</taxon>
        <taxon>Actinomycetes</taxon>
        <taxon>Pseudonocardiales</taxon>
        <taxon>Pseudonocardiaceae</taxon>
        <taxon>Actinomycetospora</taxon>
    </lineage>
</organism>
<accession>A0ABS8P272</accession>
<keyword evidence="1" id="KW-0472">Membrane</keyword>
<evidence type="ECO:0000313" key="2">
    <source>
        <dbReference type="EMBL" id="MCD2192346.1"/>
    </source>
</evidence>
<dbReference type="RefSeq" id="WP_230730023.1">
    <property type="nucleotide sequence ID" value="NZ_JAJNDB010000001.1"/>
</dbReference>
<protein>
    <submittedName>
        <fullName evidence="2">Uncharacterized protein</fullName>
    </submittedName>
</protein>
<comment type="caution">
    <text evidence="2">The sequence shown here is derived from an EMBL/GenBank/DDBJ whole genome shotgun (WGS) entry which is preliminary data.</text>
</comment>
<gene>
    <name evidence="2" type="ORF">LQ327_02905</name>
</gene>
<keyword evidence="1" id="KW-0812">Transmembrane</keyword>
<sequence length="109" mass="11637">MSPRPRRLPVPSALVGIVIALCAVLLLKWLAVVALVGWGVTVLARWLWTHRHQRVTVDVEPAPASGRSPEAVGTDCSWCGLAGGHRDLRGRPVRPRLAHAVVAGSAASR</sequence>
<name>A0ABS8P272_9PSEU</name>
<dbReference type="EMBL" id="JAJNDB010000001">
    <property type="protein sequence ID" value="MCD2192346.1"/>
    <property type="molecule type" value="Genomic_DNA"/>
</dbReference>
<feature type="transmembrane region" description="Helical" evidence="1">
    <location>
        <begin position="12"/>
        <end position="44"/>
    </location>
</feature>